<feature type="transmembrane region" description="Helical" evidence="1">
    <location>
        <begin position="63"/>
        <end position="82"/>
    </location>
</feature>
<evidence type="ECO:0000313" key="2">
    <source>
        <dbReference type="EMBL" id="PZG01886.1"/>
    </source>
</evidence>
<dbReference type="EMBL" id="POUB01000018">
    <property type="protein sequence ID" value="PZG01886.1"/>
    <property type="molecule type" value="Genomic_DNA"/>
</dbReference>
<keyword evidence="1" id="KW-0472">Membrane</keyword>
<comment type="caution">
    <text evidence="2">The sequence shown here is derived from an EMBL/GenBank/DDBJ whole genome shotgun (WGS) entry which is preliminary data.</text>
</comment>
<proteinExistence type="predicted"/>
<evidence type="ECO:0000313" key="3">
    <source>
        <dbReference type="Proteomes" id="UP000248749"/>
    </source>
</evidence>
<dbReference type="Proteomes" id="UP000248749">
    <property type="component" value="Unassembled WGS sequence"/>
</dbReference>
<dbReference type="AlphaFoldDB" id="A0A2W2CQX6"/>
<keyword evidence="1" id="KW-1133">Transmembrane helix</keyword>
<sequence length="233" mass="25474">MGARRAGTVYRMITPAQTTYRLNKDIGAVVRPLGFYGTRGTWSVVTTDGVAQVNVTRRVMRSVGGGTIFVAVGISVVPVAWWEYLNWRAARWGQPAIPLDKNATSYRIGFVETRQCPEDSYYHLRLDPDRYPATVTTTEELDHAAALLVGAADKLAHTALDLLRPGRYLQALRGIPDLGGAMWEPLVVLLAEGGPSAELDAAIEDMRADYANYGFGPPDMEVEYARMRAAAAA</sequence>
<evidence type="ECO:0008006" key="4">
    <source>
        <dbReference type="Google" id="ProtNLM"/>
    </source>
</evidence>
<keyword evidence="1" id="KW-0812">Transmembrane</keyword>
<accession>A0A2W2CQX6</accession>
<protein>
    <recommendedName>
        <fullName evidence="4">DUF4304 domain-containing protein</fullName>
    </recommendedName>
</protein>
<reference evidence="2 3" key="1">
    <citation type="submission" date="2018-01" db="EMBL/GenBank/DDBJ databases">
        <title>Draft genome sequence of Salinispora sp. 13K206.</title>
        <authorList>
            <person name="Sahin N."/>
            <person name="Saygin H."/>
            <person name="Ay H."/>
        </authorList>
    </citation>
    <scope>NUCLEOTIDE SEQUENCE [LARGE SCALE GENOMIC DNA]</scope>
    <source>
        <strain evidence="2 3">13K206</strain>
    </source>
</reference>
<organism evidence="2 3">
    <name type="scientific">Micromonospora deserti</name>
    <dbReference type="NCBI Taxonomy" id="2070366"/>
    <lineage>
        <taxon>Bacteria</taxon>
        <taxon>Bacillati</taxon>
        <taxon>Actinomycetota</taxon>
        <taxon>Actinomycetes</taxon>
        <taxon>Micromonosporales</taxon>
        <taxon>Micromonosporaceae</taxon>
        <taxon>Micromonospora</taxon>
    </lineage>
</organism>
<evidence type="ECO:0000256" key="1">
    <source>
        <dbReference type="SAM" id="Phobius"/>
    </source>
</evidence>
<gene>
    <name evidence="2" type="ORF">C1I99_05165</name>
</gene>
<name>A0A2W2CQX6_9ACTN</name>
<keyword evidence="3" id="KW-1185">Reference proteome</keyword>